<evidence type="ECO:0008006" key="3">
    <source>
        <dbReference type="Google" id="ProtNLM"/>
    </source>
</evidence>
<organism evidence="1 2">
    <name type="scientific">Pleomassaria siparia CBS 279.74</name>
    <dbReference type="NCBI Taxonomy" id="1314801"/>
    <lineage>
        <taxon>Eukaryota</taxon>
        <taxon>Fungi</taxon>
        <taxon>Dikarya</taxon>
        <taxon>Ascomycota</taxon>
        <taxon>Pezizomycotina</taxon>
        <taxon>Dothideomycetes</taxon>
        <taxon>Pleosporomycetidae</taxon>
        <taxon>Pleosporales</taxon>
        <taxon>Pleomassariaceae</taxon>
        <taxon>Pleomassaria</taxon>
    </lineage>
</organism>
<sequence length="573" mass="66867">MDRLSQELVDHISGYLSRGDLKNTLLLSRKFQYAAERYSEAFSNFDLTWEENATKFLSIYSNYRFRYLRTVSFETTVPAINTEEDAEEDCRDTPNELEVMDEMFTRQLHYLFFILHTLENRVSKVFGPGRIHLTIFTPTRDLFVDECYHRMFTSWRVHLLSPWTLPSLTSIRSLNFDASNARYSYDQYGPNVSLRKIDQRILLDLATKCPNLETLQCRMGGDEWFSGFSSPAMSNSCQDWAGPRRDSRQDFCKALHTMPSLRHVQLDFLWPIDTVDNIDQRLALPDLVAPAIYDTFSTSLRLLSQNLRTMSLRVCADETLFWPNDDNSNAPFWPNMESLNIMFHMSKPSGAWYFRGLPGVGSNDGFHVTDHHYPPYAPTDQDYADDYDDANVYMDWDDTAASFSWCQFRVEPNEDMLVPFLTAFAKAAARMPSLKEFALWSPLRLGRWEKLAGYENFDASLVYKHVKEDDDLDLAWGIAYTVPGEQDFTTFRRGDYSPSRRLWWRVGKWRPNSALHDLFQNIGREKHGNEVIEKWNDVGIEYHSKDVNCGEGLDHRDFFTEWESSRWTIDPDS</sequence>
<proteinExistence type="predicted"/>
<dbReference type="Proteomes" id="UP000799428">
    <property type="component" value="Unassembled WGS sequence"/>
</dbReference>
<dbReference type="EMBL" id="MU005776">
    <property type="protein sequence ID" value="KAF2706353.1"/>
    <property type="molecule type" value="Genomic_DNA"/>
</dbReference>
<keyword evidence="2" id="KW-1185">Reference proteome</keyword>
<reference evidence="1" key="1">
    <citation type="journal article" date="2020" name="Stud. Mycol.">
        <title>101 Dothideomycetes genomes: a test case for predicting lifestyles and emergence of pathogens.</title>
        <authorList>
            <person name="Haridas S."/>
            <person name="Albert R."/>
            <person name="Binder M."/>
            <person name="Bloem J."/>
            <person name="Labutti K."/>
            <person name="Salamov A."/>
            <person name="Andreopoulos B."/>
            <person name="Baker S."/>
            <person name="Barry K."/>
            <person name="Bills G."/>
            <person name="Bluhm B."/>
            <person name="Cannon C."/>
            <person name="Castanera R."/>
            <person name="Culley D."/>
            <person name="Daum C."/>
            <person name="Ezra D."/>
            <person name="Gonzalez J."/>
            <person name="Henrissat B."/>
            <person name="Kuo A."/>
            <person name="Liang C."/>
            <person name="Lipzen A."/>
            <person name="Lutzoni F."/>
            <person name="Magnuson J."/>
            <person name="Mondo S."/>
            <person name="Nolan M."/>
            <person name="Ohm R."/>
            <person name="Pangilinan J."/>
            <person name="Park H.-J."/>
            <person name="Ramirez L."/>
            <person name="Alfaro M."/>
            <person name="Sun H."/>
            <person name="Tritt A."/>
            <person name="Yoshinaga Y."/>
            <person name="Zwiers L.-H."/>
            <person name="Turgeon B."/>
            <person name="Goodwin S."/>
            <person name="Spatafora J."/>
            <person name="Crous P."/>
            <person name="Grigoriev I."/>
        </authorList>
    </citation>
    <scope>NUCLEOTIDE SEQUENCE</scope>
    <source>
        <strain evidence="1">CBS 279.74</strain>
    </source>
</reference>
<gene>
    <name evidence="1" type="ORF">K504DRAFT_459648</name>
</gene>
<dbReference type="OrthoDB" id="5985073at2759"/>
<accession>A0A6G1K170</accession>
<dbReference type="AlphaFoldDB" id="A0A6G1K170"/>
<name>A0A6G1K170_9PLEO</name>
<evidence type="ECO:0000313" key="1">
    <source>
        <dbReference type="EMBL" id="KAF2706353.1"/>
    </source>
</evidence>
<protein>
    <recommendedName>
        <fullName evidence="3">F-box domain-containing protein</fullName>
    </recommendedName>
</protein>
<evidence type="ECO:0000313" key="2">
    <source>
        <dbReference type="Proteomes" id="UP000799428"/>
    </source>
</evidence>